<evidence type="ECO:0000313" key="2">
    <source>
        <dbReference type="EMBL" id="GAF92815.1"/>
    </source>
</evidence>
<protein>
    <recommendedName>
        <fullName evidence="1">SLH domain-containing protein</fullName>
    </recommendedName>
</protein>
<dbReference type="InterPro" id="IPR001119">
    <property type="entry name" value="SLH_dom"/>
</dbReference>
<dbReference type="PANTHER" id="PTHR43308">
    <property type="entry name" value="OUTER MEMBRANE PROTEIN ALPHA-RELATED"/>
    <property type="match status" value="1"/>
</dbReference>
<organism evidence="2">
    <name type="scientific">marine sediment metagenome</name>
    <dbReference type="NCBI Taxonomy" id="412755"/>
    <lineage>
        <taxon>unclassified sequences</taxon>
        <taxon>metagenomes</taxon>
        <taxon>ecological metagenomes</taxon>
    </lineage>
</organism>
<dbReference type="PANTHER" id="PTHR43308:SF5">
    <property type="entry name" value="S-LAYER PROTEIN _ PEPTIDOGLYCAN ENDO-BETA-N-ACETYLGLUCOSAMINIDASE"/>
    <property type="match status" value="1"/>
</dbReference>
<dbReference type="Pfam" id="PF00395">
    <property type="entry name" value="SLH"/>
    <property type="match status" value="2"/>
</dbReference>
<feature type="domain" description="SLH" evidence="1">
    <location>
        <begin position="231"/>
        <end position="294"/>
    </location>
</feature>
<feature type="non-terminal residue" evidence="2">
    <location>
        <position position="310"/>
    </location>
</feature>
<dbReference type="AlphaFoldDB" id="X0UWI6"/>
<feature type="domain" description="SLH" evidence="1">
    <location>
        <begin position="167"/>
        <end position="230"/>
    </location>
</feature>
<proteinExistence type="predicted"/>
<dbReference type="EMBL" id="BARS01010371">
    <property type="protein sequence ID" value="GAF92815.1"/>
    <property type="molecule type" value="Genomic_DNA"/>
</dbReference>
<accession>X0UWI6</accession>
<dbReference type="InterPro" id="IPR051465">
    <property type="entry name" value="Cell_Envelope_Struct_Comp"/>
</dbReference>
<dbReference type="SUPFAM" id="SSF101898">
    <property type="entry name" value="NHL repeat"/>
    <property type="match status" value="1"/>
</dbReference>
<evidence type="ECO:0000259" key="1">
    <source>
        <dbReference type="PROSITE" id="PS51272"/>
    </source>
</evidence>
<sequence length="310" mass="33892">SFFHALALNPDGSAWVNTADKLVRFSPTGQEIAEISLDEEIQGVRDMAVLPFDGSIYGVGGTAAFRMTDDGVIMWVRDGFVIPKYVVVDPGNGSAWIMDLGSPIGDRHYSPGSTIIHLAADGTELWRGDTFNFDYPPNFELDPRDGTLWLWDELNGQLVHLGVVDDQRPPFADVPTLFWAYDEIGACFSQGIVGGYDDGRYHPDYAVSRDQIAVFISRALVGDNNVPDGPSEATFDDVPTDFWAYKYIEYCVANGIVQGYDLVTYAPTVTVARDAMAVFISRAVAGGDGNVPVGPAEATFDDVPTDYWAY</sequence>
<name>X0UWI6_9ZZZZ</name>
<gene>
    <name evidence="2" type="ORF">S01H1_19239</name>
</gene>
<dbReference type="PROSITE" id="PS51272">
    <property type="entry name" value="SLH"/>
    <property type="match status" value="2"/>
</dbReference>
<feature type="non-terminal residue" evidence="2">
    <location>
        <position position="1"/>
    </location>
</feature>
<reference evidence="2" key="1">
    <citation type="journal article" date="2014" name="Front. Microbiol.">
        <title>High frequency of phylogenetically diverse reductive dehalogenase-homologous genes in deep subseafloor sedimentary metagenomes.</title>
        <authorList>
            <person name="Kawai M."/>
            <person name="Futagami T."/>
            <person name="Toyoda A."/>
            <person name="Takaki Y."/>
            <person name="Nishi S."/>
            <person name="Hori S."/>
            <person name="Arai W."/>
            <person name="Tsubouchi T."/>
            <person name="Morono Y."/>
            <person name="Uchiyama I."/>
            <person name="Ito T."/>
            <person name="Fujiyama A."/>
            <person name="Inagaki F."/>
            <person name="Takami H."/>
        </authorList>
    </citation>
    <scope>NUCLEOTIDE SEQUENCE</scope>
    <source>
        <strain evidence="2">Expedition CK06-06</strain>
    </source>
</reference>
<comment type="caution">
    <text evidence="2">The sequence shown here is derived from an EMBL/GenBank/DDBJ whole genome shotgun (WGS) entry which is preliminary data.</text>
</comment>